<organism evidence="2 3">
    <name type="scientific">Anas platyrhynchos</name>
    <name type="common">Mallard</name>
    <name type="synonym">Anas boschas</name>
    <dbReference type="NCBI Taxonomy" id="8839"/>
    <lineage>
        <taxon>Eukaryota</taxon>
        <taxon>Metazoa</taxon>
        <taxon>Chordata</taxon>
        <taxon>Craniata</taxon>
        <taxon>Vertebrata</taxon>
        <taxon>Euteleostomi</taxon>
        <taxon>Archelosauria</taxon>
        <taxon>Archosauria</taxon>
        <taxon>Dinosauria</taxon>
        <taxon>Saurischia</taxon>
        <taxon>Theropoda</taxon>
        <taxon>Coelurosauria</taxon>
        <taxon>Aves</taxon>
        <taxon>Neognathae</taxon>
        <taxon>Galloanserae</taxon>
        <taxon>Anseriformes</taxon>
        <taxon>Anatidae</taxon>
        <taxon>Anatinae</taxon>
        <taxon>Anas</taxon>
    </lineage>
</organism>
<dbReference type="EMBL" id="KB743058">
    <property type="protein sequence ID" value="EOB01699.1"/>
    <property type="molecule type" value="Genomic_DNA"/>
</dbReference>
<sequence length="881" mass="95849">MKRHPKNHNPLSSCYKANSQYFTETRIKMYFIECLTYYILYPLEQLDGCLSPGEGQIPVQNGEWHAPHGQGFASTPKADALPWEKDYSSLTDAGQKTHMELPYTEMSEQPYGSASSPGAGQNRVEGHSCRERVEQDCSHHKIRSPIVQSSHPMPLGGISPTLLLSPLQAALLACYGPSTHCFTMTAEHLPLVKGTLRQHVSFLQLAPCRELPAPPVWPLSTCALRAVVVPLLCCSAQMGPEGAGSRQEGIMRRTFAGSRLWDVSARVAIDDLHIAHTGTGPQQVGKHDAINRKTSQASGRDHVCGPELVAAIYKSKNQEPDILKHGPNSSRILSQHSSSQALHVQDRSSLVQTTHTSKEHQLSSNPPEASGGLEDNETEEAIKQSIFQEHFRSLAQLQGKAGSEAKCQPKVLPHTPWKFAPDFRGFQPPADTLILRAAGTGPKTMVSAVCSWAQGASYQEDCQQLSPTSSCLLAPDKTCMSKAAKWQEAKPSTCTVGFLMQPQEHWVTRIAEQQDINLWRADVVPNLVLCWTVLLAAGLSLQLKKTSGNFYMEIHHLDTGDTPQDNGTPRLGISRDEENGKTSLETDKEGSGIQNHKTTTTNSQNLSAFQYLQKHQYVKRRAEGILPALHTPSSGTSCIRALANTAGQGAVLVFSSLLLGQGSVVSHPRSVALPLTYAQAFSDLRRSTRQVRSERTVGTAPEVVGMPVGSPYQCPAGGTGWSRFRLKGQESHSVVGSWAQHAGGVQGEPASGCGCSRTLWWYLPEQRAGIQPPRQGHARVCQPNAFLLWVQLGSYVIWVNKQIVLLEVSLAAHEADHASSAFGVVICSSVVYGSTDLSVPTPSLCLCGDTKPARGGRYERLVAQEGQHALNVPMKVAITRC</sequence>
<reference evidence="3" key="1">
    <citation type="journal article" date="2013" name="Nat. Genet.">
        <title>The duck genome and transcriptome provide insight into an avian influenza virus reservoir species.</title>
        <authorList>
            <person name="Huang Y."/>
            <person name="Li Y."/>
            <person name="Burt D.W."/>
            <person name="Chen H."/>
            <person name="Zhang Y."/>
            <person name="Qian W."/>
            <person name="Kim H."/>
            <person name="Gan S."/>
            <person name="Zhao Y."/>
            <person name="Li J."/>
            <person name="Yi K."/>
            <person name="Feng H."/>
            <person name="Zhu P."/>
            <person name="Li B."/>
            <person name="Liu Q."/>
            <person name="Fairley S."/>
            <person name="Magor K.E."/>
            <person name="Du Z."/>
            <person name="Hu X."/>
            <person name="Goodman L."/>
            <person name="Tafer H."/>
            <person name="Vignal A."/>
            <person name="Lee T."/>
            <person name="Kim K.W."/>
            <person name="Sheng Z."/>
            <person name="An Y."/>
            <person name="Searle S."/>
            <person name="Herrero J."/>
            <person name="Groenen M.A."/>
            <person name="Crooijmans R.P."/>
            <person name="Faraut T."/>
            <person name="Cai Q."/>
            <person name="Webster R.G."/>
            <person name="Aldridge J.R."/>
            <person name="Warren W.C."/>
            <person name="Bartschat S."/>
            <person name="Kehr S."/>
            <person name="Marz M."/>
            <person name="Stadler P.F."/>
            <person name="Smith J."/>
            <person name="Kraus R.H."/>
            <person name="Zhao Y."/>
            <person name="Ren L."/>
            <person name="Fei J."/>
            <person name="Morisson M."/>
            <person name="Kaiser P."/>
            <person name="Griffin D.K."/>
            <person name="Rao M."/>
            <person name="Pitel F."/>
            <person name="Wang J."/>
            <person name="Li N."/>
        </authorList>
    </citation>
    <scope>NUCLEOTIDE SEQUENCE [LARGE SCALE GENOMIC DNA]</scope>
</reference>
<feature type="region of interest" description="Disordered" evidence="1">
    <location>
        <begin position="107"/>
        <end position="129"/>
    </location>
</feature>
<dbReference type="AlphaFoldDB" id="R0L7V0"/>
<protein>
    <submittedName>
        <fullName evidence="2">Uncharacterized protein</fullName>
    </submittedName>
</protein>
<evidence type="ECO:0000313" key="2">
    <source>
        <dbReference type="EMBL" id="EOB01699.1"/>
    </source>
</evidence>
<gene>
    <name evidence="2" type="ORF">Anapl_07221</name>
</gene>
<feature type="region of interest" description="Disordered" evidence="1">
    <location>
        <begin position="559"/>
        <end position="600"/>
    </location>
</feature>
<name>R0L7V0_ANAPL</name>
<evidence type="ECO:0000313" key="3">
    <source>
        <dbReference type="Proteomes" id="UP000296049"/>
    </source>
</evidence>
<evidence type="ECO:0000256" key="1">
    <source>
        <dbReference type="SAM" id="MobiDB-lite"/>
    </source>
</evidence>
<keyword evidence="3" id="KW-1185">Reference proteome</keyword>
<accession>R0L7V0</accession>
<feature type="region of interest" description="Disordered" evidence="1">
    <location>
        <begin position="319"/>
        <end position="376"/>
    </location>
</feature>
<proteinExistence type="predicted"/>
<feature type="compositionally biased region" description="Polar residues" evidence="1">
    <location>
        <begin position="107"/>
        <end position="119"/>
    </location>
</feature>
<dbReference type="Proteomes" id="UP000296049">
    <property type="component" value="Unassembled WGS sequence"/>
</dbReference>
<feature type="compositionally biased region" description="Low complexity" evidence="1">
    <location>
        <begin position="329"/>
        <end position="339"/>
    </location>
</feature>
<feature type="compositionally biased region" description="Basic and acidic residues" evidence="1">
    <location>
        <begin position="573"/>
        <end position="590"/>
    </location>
</feature>